<organism evidence="1 2">
    <name type="scientific">Aminicella lysinilytica</name>
    <dbReference type="NCBI Taxonomy" id="433323"/>
    <lineage>
        <taxon>Bacteria</taxon>
        <taxon>Bacillati</taxon>
        <taxon>Bacillota</taxon>
        <taxon>Clostridia</taxon>
        <taxon>Peptostreptococcales</taxon>
        <taxon>Anaerovoracaceae</taxon>
        <taxon>Aminicella</taxon>
    </lineage>
</organism>
<dbReference type="Proteomes" id="UP000295500">
    <property type="component" value="Unassembled WGS sequence"/>
</dbReference>
<sequence>MKDVKYIYNIRQANFFIEQGIHPLGVGVNQSSNNFWVAFNYYDCQPLYEKWFQNRAEYYNEKINNEINSGFFPKNIE</sequence>
<accession>A0A4R6PZZ2</accession>
<evidence type="ECO:0000313" key="1">
    <source>
        <dbReference type="EMBL" id="TDP52291.1"/>
    </source>
</evidence>
<proteinExistence type="predicted"/>
<gene>
    <name evidence="1" type="ORF">EV211_1277</name>
</gene>
<comment type="caution">
    <text evidence="1">The sequence shown here is derived from an EMBL/GenBank/DDBJ whole genome shotgun (WGS) entry which is preliminary data.</text>
</comment>
<protein>
    <submittedName>
        <fullName evidence="1">Uncharacterized protein</fullName>
    </submittedName>
</protein>
<evidence type="ECO:0000313" key="2">
    <source>
        <dbReference type="Proteomes" id="UP000295500"/>
    </source>
</evidence>
<name>A0A4R6PZZ2_9FIRM</name>
<dbReference type="RefSeq" id="WP_133528829.1">
    <property type="nucleotide sequence ID" value="NZ_SNXO01000027.1"/>
</dbReference>
<dbReference type="OrthoDB" id="9806824at2"/>
<reference evidence="1 2" key="1">
    <citation type="submission" date="2019-03" db="EMBL/GenBank/DDBJ databases">
        <title>Genomic Encyclopedia of Type Strains, Phase IV (KMG-IV): sequencing the most valuable type-strain genomes for metagenomic binning, comparative biology and taxonomic classification.</title>
        <authorList>
            <person name="Goeker M."/>
        </authorList>
    </citation>
    <scope>NUCLEOTIDE SEQUENCE [LARGE SCALE GENOMIC DNA]</scope>
    <source>
        <strain evidence="1 2">DSM 28287</strain>
    </source>
</reference>
<dbReference type="AlphaFoldDB" id="A0A4R6PZZ2"/>
<dbReference type="EMBL" id="SNXO01000027">
    <property type="protein sequence ID" value="TDP52291.1"/>
    <property type="molecule type" value="Genomic_DNA"/>
</dbReference>
<keyword evidence="2" id="KW-1185">Reference proteome</keyword>